<accession>L7KJS7</accession>
<dbReference type="InterPro" id="IPR011663">
    <property type="entry name" value="UTRA"/>
</dbReference>
<evidence type="ECO:0000259" key="4">
    <source>
        <dbReference type="PROSITE" id="PS50949"/>
    </source>
</evidence>
<dbReference type="InterPro" id="IPR036390">
    <property type="entry name" value="WH_DNA-bd_sf"/>
</dbReference>
<protein>
    <submittedName>
        <fullName evidence="5">Putative GntR family transcriptional regulator</fullName>
    </submittedName>
</protein>
<dbReference type="InterPro" id="IPR028978">
    <property type="entry name" value="Chorismate_lyase_/UTRA_dom_sf"/>
</dbReference>
<dbReference type="SUPFAM" id="SSF64288">
    <property type="entry name" value="Chorismate lyase-like"/>
    <property type="match status" value="1"/>
</dbReference>
<dbReference type="SMART" id="SM00345">
    <property type="entry name" value="HTH_GNTR"/>
    <property type="match status" value="1"/>
</dbReference>
<dbReference type="PANTHER" id="PTHR44846">
    <property type="entry name" value="MANNOSYL-D-GLYCERATE TRANSPORT/METABOLISM SYSTEM REPRESSOR MNGR-RELATED"/>
    <property type="match status" value="1"/>
</dbReference>
<evidence type="ECO:0000256" key="1">
    <source>
        <dbReference type="ARBA" id="ARBA00023015"/>
    </source>
</evidence>
<feature type="domain" description="HTH gntR-type" evidence="4">
    <location>
        <begin position="12"/>
        <end position="77"/>
    </location>
</feature>
<dbReference type="PRINTS" id="PR00035">
    <property type="entry name" value="HTHGNTR"/>
</dbReference>
<dbReference type="SUPFAM" id="SSF46785">
    <property type="entry name" value="Winged helix' DNA-binding domain"/>
    <property type="match status" value="1"/>
</dbReference>
<organism evidence="5 6">
    <name type="scientific">Gordonia aichiensis NBRC 108223</name>
    <dbReference type="NCBI Taxonomy" id="1220583"/>
    <lineage>
        <taxon>Bacteria</taxon>
        <taxon>Bacillati</taxon>
        <taxon>Actinomycetota</taxon>
        <taxon>Actinomycetes</taxon>
        <taxon>Mycobacteriales</taxon>
        <taxon>Gordoniaceae</taxon>
        <taxon>Gordonia</taxon>
    </lineage>
</organism>
<name>L7KJS7_9ACTN</name>
<evidence type="ECO:0000256" key="2">
    <source>
        <dbReference type="ARBA" id="ARBA00023125"/>
    </source>
</evidence>
<dbReference type="eggNOG" id="COG2188">
    <property type="taxonomic scope" value="Bacteria"/>
</dbReference>
<dbReference type="Gene3D" id="3.40.1410.10">
    <property type="entry name" value="Chorismate lyase-like"/>
    <property type="match status" value="1"/>
</dbReference>
<evidence type="ECO:0000313" key="5">
    <source>
        <dbReference type="EMBL" id="GAC48859.1"/>
    </source>
</evidence>
<dbReference type="PANTHER" id="PTHR44846:SF1">
    <property type="entry name" value="MANNOSYL-D-GLYCERATE TRANSPORT_METABOLISM SYSTEM REPRESSOR MNGR-RELATED"/>
    <property type="match status" value="1"/>
</dbReference>
<dbReference type="Pfam" id="PF00392">
    <property type="entry name" value="GntR"/>
    <property type="match status" value="1"/>
</dbReference>
<dbReference type="Proteomes" id="UP000010988">
    <property type="component" value="Unassembled WGS sequence"/>
</dbReference>
<proteinExistence type="predicted"/>
<dbReference type="Pfam" id="PF07702">
    <property type="entry name" value="UTRA"/>
    <property type="match status" value="1"/>
</dbReference>
<comment type="caution">
    <text evidence="5">The sequence shown here is derived from an EMBL/GenBank/DDBJ whole genome shotgun (WGS) entry which is preliminary data.</text>
</comment>
<dbReference type="AlphaFoldDB" id="L7KJS7"/>
<dbReference type="PROSITE" id="PS50949">
    <property type="entry name" value="HTH_GNTR"/>
    <property type="match status" value="1"/>
</dbReference>
<dbReference type="Gene3D" id="1.10.10.10">
    <property type="entry name" value="Winged helix-like DNA-binding domain superfamily/Winged helix DNA-binding domain"/>
    <property type="match status" value="1"/>
</dbReference>
<dbReference type="GO" id="GO:0045892">
    <property type="term" value="P:negative regulation of DNA-templated transcription"/>
    <property type="evidence" value="ECO:0007669"/>
    <property type="project" value="TreeGrafter"/>
</dbReference>
<dbReference type="GO" id="GO:0003700">
    <property type="term" value="F:DNA-binding transcription factor activity"/>
    <property type="evidence" value="ECO:0007669"/>
    <property type="project" value="InterPro"/>
</dbReference>
<sequence>MQTRAHELDDVQPKYLRVRAELESVLADLEEGDAMPSERVLSERFSVARETVRQALQELLVEGRIERRGRGTVVSAPKMVQPLSLKSYTEGARQFGRVPSRIRIDFDDVVADDSVCAGLGLAPGSTVMHLERVLLADGQRLGLESTFLPKERFGHFYETFDPETSLYTAIRAEGVTFASAEERIETALPSPRQARLLETTTAMPMLLLRRRSLDQHGDPVEVVWSLFRGDRIAFQATLRE</sequence>
<dbReference type="InterPro" id="IPR000524">
    <property type="entry name" value="Tscrpt_reg_HTH_GntR"/>
</dbReference>
<gene>
    <name evidence="5" type="ORF">GOACH_07_01450</name>
</gene>
<dbReference type="SMART" id="SM00866">
    <property type="entry name" value="UTRA"/>
    <property type="match status" value="1"/>
</dbReference>
<dbReference type="STRING" id="1220583.GOACH_07_01450"/>
<keyword evidence="2" id="KW-0238">DNA-binding</keyword>
<dbReference type="EMBL" id="BANR01000007">
    <property type="protein sequence ID" value="GAC48859.1"/>
    <property type="molecule type" value="Genomic_DNA"/>
</dbReference>
<keyword evidence="6" id="KW-1185">Reference proteome</keyword>
<dbReference type="OrthoDB" id="8584262at2"/>
<dbReference type="GO" id="GO:0003677">
    <property type="term" value="F:DNA binding"/>
    <property type="evidence" value="ECO:0007669"/>
    <property type="project" value="UniProtKB-KW"/>
</dbReference>
<evidence type="ECO:0000313" key="6">
    <source>
        <dbReference type="Proteomes" id="UP000010988"/>
    </source>
</evidence>
<dbReference type="InterPro" id="IPR036388">
    <property type="entry name" value="WH-like_DNA-bd_sf"/>
</dbReference>
<dbReference type="CDD" id="cd07377">
    <property type="entry name" value="WHTH_GntR"/>
    <property type="match status" value="1"/>
</dbReference>
<keyword evidence="3" id="KW-0804">Transcription</keyword>
<reference evidence="5 6" key="1">
    <citation type="submission" date="2012-12" db="EMBL/GenBank/DDBJ databases">
        <title>Whole genome shotgun sequence of Gordonia aichiensis NBRC 108223.</title>
        <authorList>
            <person name="Isaki-Nakamura S."/>
            <person name="Hosoyama A."/>
            <person name="Tsuchikane K."/>
            <person name="Ando Y."/>
            <person name="Baba S."/>
            <person name="Ohji S."/>
            <person name="Hamada M."/>
            <person name="Tamura T."/>
            <person name="Yamazoe A."/>
            <person name="Yamazaki S."/>
            <person name="Fujita N."/>
        </authorList>
    </citation>
    <scope>NUCLEOTIDE SEQUENCE [LARGE SCALE GENOMIC DNA]</scope>
    <source>
        <strain evidence="5 6">NBRC 108223</strain>
    </source>
</reference>
<dbReference type="InterPro" id="IPR050679">
    <property type="entry name" value="Bact_HTH_transcr_reg"/>
</dbReference>
<evidence type="ECO:0000256" key="3">
    <source>
        <dbReference type="ARBA" id="ARBA00023163"/>
    </source>
</evidence>
<dbReference type="RefSeq" id="WP_005174481.1">
    <property type="nucleotide sequence ID" value="NZ_BANR01000007.1"/>
</dbReference>
<keyword evidence="1" id="KW-0805">Transcription regulation</keyword>